<dbReference type="GO" id="GO:0008999">
    <property type="term" value="F:protein-N-terminal-alanine acetyltransferase activity"/>
    <property type="evidence" value="ECO:0007669"/>
    <property type="project" value="TreeGrafter"/>
</dbReference>
<evidence type="ECO:0000313" key="3">
    <source>
        <dbReference type="Proteomes" id="UP000515728"/>
    </source>
</evidence>
<dbReference type="Gene3D" id="3.40.630.30">
    <property type="match status" value="1"/>
</dbReference>
<dbReference type="SUPFAM" id="SSF55729">
    <property type="entry name" value="Acyl-CoA N-acyltransferases (Nat)"/>
    <property type="match status" value="1"/>
</dbReference>
<dbReference type="Pfam" id="PF13302">
    <property type="entry name" value="Acetyltransf_3"/>
    <property type="match status" value="1"/>
</dbReference>
<dbReference type="EMBL" id="CP060131">
    <property type="protein sequence ID" value="QNG53773.1"/>
    <property type="molecule type" value="Genomic_DNA"/>
</dbReference>
<dbReference type="PANTHER" id="PTHR43441">
    <property type="entry name" value="RIBOSOMAL-PROTEIN-SERINE ACETYLTRANSFERASE"/>
    <property type="match status" value="1"/>
</dbReference>
<dbReference type="KEGG" id="ppel:H6H00_07520"/>
<dbReference type="InterPro" id="IPR016181">
    <property type="entry name" value="Acyl_CoA_acyltransferase"/>
</dbReference>
<dbReference type="InterPro" id="IPR000182">
    <property type="entry name" value="GNAT_dom"/>
</dbReference>
<feature type="domain" description="N-acetyltransferase" evidence="1">
    <location>
        <begin position="16"/>
        <end position="187"/>
    </location>
</feature>
<sequence length="211" mass="23246">MEHWPLRHLVLRTPRLELRPDDDAGLDGLVEAAYAGVHPPEEMPFLVPWTDADPRYLGRGILQYFWSQRAALAPERWTVNFVVRHEGTVIGMQSLDGTDFTVTREVSSGSWLGLAHQGRGLGTEMRAAVLLFAFDHLGAVRARSDAFADNHASHRVSAKLGYRRDGTATAVRRGRPTEDVRLVLDAAGFRRPDWVLRAGGVDGCLGLLGAA</sequence>
<dbReference type="GO" id="GO:1990189">
    <property type="term" value="F:protein N-terminal-serine acetyltransferase activity"/>
    <property type="evidence" value="ECO:0007669"/>
    <property type="project" value="TreeGrafter"/>
</dbReference>
<dbReference type="InterPro" id="IPR051908">
    <property type="entry name" value="Ribosomal_N-acetyltransferase"/>
</dbReference>
<name>A0A7G7MLW2_9PSEU</name>
<protein>
    <submittedName>
        <fullName evidence="2">GNAT family N-acetyltransferase</fullName>
    </submittedName>
</protein>
<proteinExistence type="predicted"/>
<gene>
    <name evidence="2" type="ORF">H6H00_07520</name>
</gene>
<organism evidence="2 3">
    <name type="scientific">Pseudonocardia petroleophila</name>
    <dbReference type="NCBI Taxonomy" id="37331"/>
    <lineage>
        <taxon>Bacteria</taxon>
        <taxon>Bacillati</taxon>
        <taxon>Actinomycetota</taxon>
        <taxon>Actinomycetes</taxon>
        <taxon>Pseudonocardiales</taxon>
        <taxon>Pseudonocardiaceae</taxon>
        <taxon>Pseudonocardia</taxon>
    </lineage>
</organism>
<accession>A0A7G7MLW2</accession>
<evidence type="ECO:0000259" key="1">
    <source>
        <dbReference type="PROSITE" id="PS51186"/>
    </source>
</evidence>
<evidence type="ECO:0000313" key="2">
    <source>
        <dbReference type="EMBL" id="QNG53773.1"/>
    </source>
</evidence>
<keyword evidence="3" id="KW-1185">Reference proteome</keyword>
<dbReference type="Proteomes" id="UP000515728">
    <property type="component" value="Chromosome"/>
</dbReference>
<dbReference type="AlphaFoldDB" id="A0A7G7MLW2"/>
<dbReference type="PROSITE" id="PS51186">
    <property type="entry name" value="GNAT"/>
    <property type="match status" value="1"/>
</dbReference>
<dbReference type="RefSeq" id="WP_185720599.1">
    <property type="nucleotide sequence ID" value="NZ_BAAAWI010000001.1"/>
</dbReference>
<reference evidence="2 3" key="1">
    <citation type="submission" date="2020-08" db="EMBL/GenBank/DDBJ databases">
        <authorList>
            <person name="Mo P."/>
        </authorList>
    </citation>
    <scope>NUCLEOTIDE SEQUENCE [LARGE SCALE GENOMIC DNA]</scope>
    <source>
        <strain evidence="2 3">CGMCC 4.1532</strain>
    </source>
</reference>
<dbReference type="PANTHER" id="PTHR43441:SF11">
    <property type="entry name" value="RIBOSOMAL-PROTEIN-SERINE ACETYLTRANSFERASE"/>
    <property type="match status" value="1"/>
</dbReference>
<dbReference type="GO" id="GO:0005737">
    <property type="term" value="C:cytoplasm"/>
    <property type="evidence" value="ECO:0007669"/>
    <property type="project" value="TreeGrafter"/>
</dbReference>